<gene>
    <name evidence="1" type="ORF">I6H06_12930</name>
</gene>
<proteinExistence type="predicted"/>
<dbReference type="AlphaFoldDB" id="A0AAP9Y308"/>
<evidence type="ECO:0000313" key="2">
    <source>
        <dbReference type="Proteomes" id="UP000594892"/>
    </source>
</evidence>
<protein>
    <submittedName>
        <fullName evidence="1">Uncharacterized protein</fullName>
    </submittedName>
</protein>
<name>A0AAP9Y308_BURGL</name>
<evidence type="ECO:0000313" key="1">
    <source>
        <dbReference type="EMBL" id="QPQ93183.1"/>
    </source>
</evidence>
<sequence length="159" mass="19007">MRRVLYAISSRLPCRIIADGNKPYLERYYLATVFGVRFYLHRFVASDPDRGLHDHPWPWAFSVILAGWYWEVTRGNCARVRWFNFLIGDSFHRVVLPLDRGVDNVWTLFAHRAKRSKPWGFLRDKGQIGTIYVEHRRSPEDAWWKSAPRGRHEPRRMPR</sequence>
<dbReference type="GeneID" id="45698344"/>
<dbReference type="Proteomes" id="UP000594892">
    <property type="component" value="Chromosome 2"/>
</dbReference>
<dbReference type="RefSeq" id="WP_015876066.1">
    <property type="nucleotide sequence ID" value="NZ_CP033641.1"/>
</dbReference>
<dbReference type="EMBL" id="CP065601">
    <property type="protein sequence ID" value="QPQ93183.1"/>
    <property type="molecule type" value="Genomic_DNA"/>
</dbReference>
<reference evidence="1 2" key="1">
    <citation type="submission" date="2020-12" db="EMBL/GenBank/DDBJ databases">
        <title>FDA dAtabase for Regulatory Grade micrObial Sequences (FDA-ARGOS): Supporting development and validation of Infectious Disease Dx tests.</title>
        <authorList>
            <person name="Minogue T."/>
            <person name="Wolcott M."/>
            <person name="Wasieloski L."/>
            <person name="Aguilar W."/>
            <person name="Moore D."/>
            <person name="Jaissle J."/>
            <person name="Tallon L."/>
            <person name="Sadzewicz L."/>
            <person name="Zhao X."/>
            <person name="Boylan J."/>
            <person name="Ott S."/>
            <person name="Bowen H."/>
            <person name="Vavikolanu K."/>
            <person name="Mehta A."/>
            <person name="Aluvathingal J."/>
            <person name="Nadendla S."/>
            <person name="Yan Y."/>
            <person name="Sichtig H."/>
        </authorList>
    </citation>
    <scope>NUCLEOTIDE SEQUENCE [LARGE SCALE GENOMIC DNA]</scope>
    <source>
        <strain evidence="1 2">FDAARGOS_949</strain>
    </source>
</reference>
<accession>A0AAP9Y308</accession>
<organism evidence="1 2">
    <name type="scientific">Burkholderia glumae</name>
    <name type="common">Pseudomonas glumae</name>
    <dbReference type="NCBI Taxonomy" id="337"/>
    <lineage>
        <taxon>Bacteria</taxon>
        <taxon>Pseudomonadati</taxon>
        <taxon>Pseudomonadota</taxon>
        <taxon>Betaproteobacteria</taxon>
        <taxon>Burkholderiales</taxon>
        <taxon>Burkholderiaceae</taxon>
        <taxon>Burkholderia</taxon>
    </lineage>
</organism>